<gene>
    <name evidence="2" type="ORF">BN1221_00970c</name>
</gene>
<dbReference type="Proteomes" id="UP000044377">
    <property type="component" value="Unassembled WGS sequence"/>
</dbReference>
<proteinExistence type="predicted"/>
<evidence type="ECO:0000313" key="2">
    <source>
        <dbReference type="EMBL" id="CPR14555.1"/>
    </source>
</evidence>
<keyword evidence="1" id="KW-1133">Transmembrane helix</keyword>
<evidence type="ECO:0000313" key="3">
    <source>
        <dbReference type="Proteomes" id="UP000044377"/>
    </source>
</evidence>
<name>A0A0G4JRL5_9GAMM</name>
<organism evidence="2 3">
    <name type="scientific">Brenneria goodwinii</name>
    <dbReference type="NCBI Taxonomy" id="1109412"/>
    <lineage>
        <taxon>Bacteria</taxon>
        <taxon>Pseudomonadati</taxon>
        <taxon>Pseudomonadota</taxon>
        <taxon>Gammaproteobacteria</taxon>
        <taxon>Enterobacterales</taxon>
        <taxon>Pectobacteriaceae</taxon>
        <taxon>Brenneria</taxon>
    </lineage>
</organism>
<reference evidence="3" key="1">
    <citation type="submission" date="2015-01" db="EMBL/GenBank/DDBJ databases">
        <authorList>
            <person name="Paterson Steve"/>
        </authorList>
    </citation>
    <scope>NUCLEOTIDE SEQUENCE [LARGE SCALE GENOMIC DNA]</scope>
    <source>
        <strain evidence="3">OBR1</strain>
    </source>
</reference>
<keyword evidence="1" id="KW-0812">Transmembrane</keyword>
<accession>A0A0G4JRL5</accession>
<protein>
    <submittedName>
        <fullName evidence="2">Uncharacterized protein</fullName>
    </submittedName>
</protein>
<feature type="transmembrane region" description="Helical" evidence="1">
    <location>
        <begin position="31"/>
        <end position="48"/>
    </location>
</feature>
<dbReference type="STRING" id="1109412.BN1221_00970c"/>
<dbReference type="AlphaFoldDB" id="A0A0G4JRL5"/>
<keyword evidence="3" id="KW-1185">Reference proteome</keyword>
<sequence>MEIDLNIPVQRVVRWLTPAAFSIFVKNDGKIIFHSLIINIILLLINVMV</sequence>
<evidence type="ECO:0000256" key="1">
    <source>
        <dbReference type="SAM" id="Phobius"/>
    </source>
</evidence>
<keyword evidence="1" id="KW-0472">Membrane</keyword>
<dbReference type="EMBL" id="CGIG01000001">
    <property type="protein sequence ID" value="CPR14555.1"/>
    <property type="molecule type" value="Genomic_DNA"/>
</dbReference>